<evidence type="ECO:0000313" key="2">
    <source>
        <dbReference type="EMBL" id="BBN70436.1"/>
    </source>
</evidence>
<gene>
    <name evidence="2" type="ORF">Prudu_1474S001700</name>
</gene>
<name>A0A5H2Y9Y2_PRUDU</name>
<organism evidence="2">
    <name type="scientific">Prunus dulcis</name>
    <name type="common">Almond</name>
    <name type="synonym">Amygdalus dulcis</name>
    <dbReference type="NCBI Taxonomy" id="3755"/>
    <lineage>
        <taxon>Eukaryota</taxon>
        <taxon>Viridiplantae</taxon>
        <taxon>Streptophyta</taxon>
        <taxon>Embryophyta</taxon>
        <taxon>Tracheophyta</taxon>
        <taxon>Spermatophyta</taxon>
        <taxon>Magnoliopsida</taxon>
        <taxon>eudicotyledons</taxon>
        <taxon>Gunneridae</taxon>
        <taxon>Pentapetalae</taxon>
        <taxon>rosids</taxon>
        <taxon>fabids</taxon>
        <taxon>Rosales</taxon>
        <taxon>Rosaceae</taxon>
        <taxon>Amygdaloideae</taxon>
        <taxon>Amygdaleae</taxon>
        <taxon>Prunus</taxon>
    </lineage>
</organism>
<evidence type="ECO:0000259" key="1">
    <source>
        <dbReference type="Pfam" id="PF03108"/>
    </source>
</evidence>
<dbReference type="AlphaFoldDB" id="A0A5H2Y9Y2"/>
<dbReference type="InterPro" id="IPR004332">
    <property type="entry name" value="Transposase_MuDR"/>
</dbReference>
<proteinExistence type="predicted"/>
<reference evidence="2" key="1">
    <citation type="journal article" date="2019" name="Science">
        <title>Mutation of a bHLH transcription factor allowed almond domestication.</title>
        <authorList>
            <person name="Sanchez-Perez R."/>
            <person name="Pavan S."/>
            <person name="Mazzeo R."/>
            <person name="Moldovan C."/>
            <person name="Aiese Cigliano R."/>
            <person name="Del Cueto J."/>
            <person name="Ricciardi F."/>
            <person name="Lotti C."/>
            <person name="Ricciardi L."/>
            <person name="Dicenta F."/>
            <person name="Lopez-Marques R.L."/>
            <person name="Lindberg Moller B."/>
        </authorList>
    </citation>
    <scope>NUCLEOTIDE SEQUENCE</scope>
</reference>
<sequence length="319" mass="36382">MDNQMSIEDRGMTNVVGDRMHIMTDMSRMACSSNAIVESNGDGWRNEWLANALSPPILAHLETFSQVGGITFELSIQHNWRQMGEQNMRNLGIVNDEEEYIESAYSRNNWDPKLEVGKIFSSKKALSNKSQLAALRGHFEFKVKQSCKSRLVVVCSQGPCPWRLRASSYGEKNFMIVKYNPDYTSGLELTWMDVDTITSVARMPPVVYLIDEIINLLVKWFSKRRDFALKCTSTLCPDFGEKKLRRRLECASRMNVVKLNHVEYNVVDDDIDGHVHLTNKLAVVGSFSLSNYLPQEVWVIPEDFQSRVVHPPNAKVMPG</sequence>
<accession>A0A5H2Y9Y2</accession>
<dbReference type="Pfam" id="PF03108">
    <property type="entry name" value="DBD_Tnp_Mut"/>
    <property type="match status" value="1"/>
</dbReference>
<protein>
    <submittedName>
        <fullName evidence="2">Homolog of X-ray repair cross complementing 3</fullName>
    </submittedName>
</protein>
<dbReference type="EMBL" id="AP021811">
    <property type="protein sequence ID" value="BBN70436.1"/>
    <property type="molecule type" value="Genomic_DNA"/>
</dbReference>
<feature type="domain" description="Transposase MuDR plant" evidence="1">
    <location>
        <begin position="114"/>
        <end position="172"/>
    </location>
</feature>